<keyword evidence="3" id="KW-1185">Reference proteome</keyword>
<evidence type="ECO:0000313" key="2">
    <source>
        <dbReference type="EMBL" id="KIJ90096.1"/>
    </source>
</evidence>
<feature type="compositionally biased region" description="Polar residues" evidence="1">
    <location>
        <begin position="17"/>
        <end position="26"/>
    </location>
</feature>
<reference evidence="2 3" key="1">
    <citation type="submission" date="2014-04" db="EMBL/GenBank/DDBJ databases">
        <authorList>
            <consortium name="DOE Joint Genome Institute"/>
            <person name="Kuo A."/>
            <person name="Kohler A."/>
            <person name="Nagy L.G."/>
            <person name="Floudas D."/>
            <person name="Copeland A."/>
            <person name="Barry K.W."/>
            <person name="Cichocki N."/>
            <person name="Veneault-Fourrey C."/>
            <person name="LaButti K."/>
            <person name="Lindquist E.A."/>
            <person name="Lipzen A."/>
            <person name="Lundell T."/>
            <person name="Morin E."/>
            <person name="Murat C."/>
            <person name="Sun H."/>
            <person name="Tunlid A."/>
            <person name="Henrissat B."/>
            <person name="Grigoriev I.V."/>
            <person name="Hibbett D.S."/>
            <person name="Martin F."/>
            <person name="Nordberg H.P."/>
            <person name="Cantor M.N."/>
            <person name="Hua S.X."/>
        </authorList>
    </citation>
    <scope>NUCLEOTIDE SEQUENCE [LARGE SCALE GENOMIC DNA]</scope>
    <source>
        <strain evidence="2 3">LaAM-08-1</strain>
    </source>
</reference>
<reference evidence="3" key="2">
    <citation type="submission" date="2015-01" db="EMBL/GenBank/DDBJ databases">
        <title>Evolutionary Origins and Diversification of the Mycorrhizal Mutualists.</title>
        <authorList>
            <consortium name="DOE Joint Genome Institute"/>
            <consortium name="Mycorrhizal Genomics Consortium"/>
            <person name="Kohler A."/>
            <person name="Kuo A."/>
            <person name="Nagy L.G."/>
            <person name="Floudas D."/>
            <person name="Copeland A."/>
            <person name="Barry K.W."/>
            <person name="Cichocki N."/>
            <person name="Veneault-Fourrey C."/>
            <person name="LaButti K."/>
            <person name="Lindquist E.A."/>
            <person name="Lipzen A."/>
            <person name="Lundell T."/>
            <person name="Morin E."/>
            <person name="Murat C."/>
            <person name="Riley R."/>
            <person name="Ohm R."/>
            <person name="Sun H."/>
            <person name="Tunlid A."/>
            <person name="Henrissat B."/>
            <person name="Grigoriev I.V."/>
            <person name="Hibbett D.S."/>
            <person name="Martin F."/>
        </authorList>
    </citation>
    <scope>NUCLEOTIDE SEQUENCE [LARGE SCALE GENOMIC DNA]</scope>
    <source>
        <strain evidence="3">LaAM-08-1</strain>
    </source>
</reference>
<accession>A0A0C9WXI7</accession>
<name>A0A0C9WXI7_9AGAR</name>
<evidence type="ECO:0000256" key="1">
    <source>
        <dbReference type="SAM" id="MobiDB-lite"/>
    </source>
</evidence>
<proteinExistence type="predicted"/>
<gene>
    <name evidence="2" type="ORF">K443DRAFT_15529</name>
</gene>
<dbReference type="EMBL" id="KN839290">
    <property type="protein sequence ID" value="KIJ90096.1"/>
    <property type="molecule type" value="Genomic_DNA"/>
</dbReference>
<dbReference type="HOGENOM" id="CLU_1845424_0_0_1"/>
<dbReference type="AlphaFoldDB" id="A0A0C9WXI7"/>
<feature type="region of interest" description="Disordered" evidence="1">
    <location>
        <begin position="1"/>
        <end position="47"/>
    </location>
</feature>
<evidence type="ECO:0000313" key="3">
    <source>
        <dbReference type="Proteomes" id="UP000054477"/>
    </source>
</evidence>
<organism evidence="2 3">
    <name type="scientific">Laccaria amethystina LaAM-08-1</name>
    <dbReference type="NCBI Taxonomy" id="1095629"/>
    <lineage>
        <taxon>Eukaryota</taxon>
        <taxon>Fungi</taxon>
        <taxon>Dikarya</taxon>
        <taxon>Basidiomycota</taxon>
        <taxon>Agaricomycotina</taxon>
        <taxon>Agaricomycetes</taxon>
        <taxon>Agaricomycetidae</taxon>
        <taxon>Agaricales</taxon>
        <taxon>Agaricineae</taxon>
        <taxon>Hydnangiaceae</taxon>
        <taxon>Laccaria</taxon>
    </lineage>
</organism>
<protein>
    <submittedName>
        <fullName evidence="2">Uncharacterized protein</fullName>
    </submittedName>
</protein>
<dbReference type="Proteomes" id="UP000054477">
    <property type="component" value="Unassembled WGS sequence"/>
</dbReference>
<sequence>MVTHPTGPNIDRHIERPSSTTLTGSHYVTHGNDHPNHSVPCPSTATAPHEQCQPHFMLLTHFQAPTLTPCRALDTCYIQPTTPIDDANNHSSTTPTMFDTTNLPFRPPHRAPEFNHLERITPVTTMATTNLITAHHVPA</sequence>